<evidence type="ECO:0000256" key="5">
    <source>
        <dbReference type="PROSITE-ProRule" id="PRU01161"/>
    </source>
</evidence>
<dbReference type="GO" id="GO:0006629">
    <property type="term" value="P:lipid metabolic process"/>
    <property type="evidence" value="ECO:0007669"/>
    <property type="project" value="UniProtKB-KW"/>
</dbReference>
<dbReference type="GO" id="GO:0052816">
    <property type="term" value="F:long-chain fatty acyl-CoA hydrolase activity"/>
    <property type="evidence" value="ECO:0007669"/>
    <property type="project" value="TreeGrafter"/>
</dbReference>
<dbReference type="Gene3D" id="3.40.1090.10">
    <property type="entry name" value="Cytosolic phospholipase A2 catalytic domain"/>
    <property type="match status" value="1"/>
</dbReference>
<evidence type="ECO:0000259" key="7">
    <source>
        <dbReference type="PROSITE" id="PS51635"/>
    </source>
</evidence>
<dbReference type="AlphaFoldDB" id="A0A1Y3AXD5"/>
<feature type="non-terminal residue" evidence="8">
    <location>
        <position position="1"/>
    </location>
</feature>
<feature type="transmembrane region" description="Helical" evidence="6">
    <location>
        <begin position="81"/>
        <end position="103"/>
    </location>
</feature>
<keyword evidence="6" id="KW-0472">Membrane</keyword>
<comment type="caution">
    <text evidence="5">Lacks conserved residue(s) required for the propagation of feature annotation.</text>
</comment>
<keyword evidence="4" id="KW-0443">Lipid metabolism</keyword>
<keyword evidence="6" id="KW-0812">Transmembrane</keyword>
<dbReference type="GO" id="GO:0047499">
    <property type="term" value="F:calcium-independent phospholipase A2 activity"/>
    <property type="evidence" value="ECO:0007669"/>
    <property type="project" value="InterPro"/>
</dbReference>
<keyword evidence="9" id="KW-1185">Reference proteome</keyword>
<accession>A0A1Y3AXD5</accession>
<feature type="short sequence motif" description="GXGXXG" evidence="5">
    <location>
        <begin position="86"/>
        <end position="91"/>
    </location>
</feature>
<dbReference type="PANTHER" id="PTHR24139">
    <property type="entry name" value="CALCIUM-INDEPENDENT PHOSPHOLIPASE A2"/>
    <property type="match status" value="1"/>
</dbReference>
<feature type="short sequence motif" description="GXSXG" evidence="5">
    <location>
        <begin position="118"/>
        <end position="122"/>
    </location>
</feature>
<evidence type="ECO:0000256" key="3">
    <source>
        <dbReference type="ARBA" id="ARBA00023043"/>
    </source>
</evidence>
<evidence type="ECO:0000256" key="2">
    <source>
        <dbReference type="ARBA" id="ARBA00022801"/>
    </source>
</evidence>
<dbReference type="InterPro" id="IPR002641">
    <property type="entry name" value="PNPLA_dom"/>
</dbReference>
<dbReference type="InterPro" id="IPR047148">
    <property type="entry name" value="PLPL9"/>
</dbReference>
<evidence type="ECO:0000256" key="1">
    <source>
        <dbReference type="ARBA" id="ARBA00022737"/>
    </source>
</evidence>
<proteinExistence type="predicted"/>
<dbReference type="GO" id="GO:0005739">
    <property type="term" value="C:mitochondrion"/>
    <property type="evidence" value="ECO:0007669"/>
    <property type="project" value="TreeGrafter"/>
</dbReference>
<dbReference type="Pfam" id="PF01734">
    <property type="entry name" value="Patatin"/>
    <property type="match status" value="1"/>
</dbReference>
<dbReference type="InterPro" id="IPR016035">
    <property type="entry name" value="Acyl_Trfase/lysoPLipase"/>
</dbReference>
<dbReference type="OrthoDB" id="10021675at2759"/>
<gene>
    <name evidence="8" type="ORF">BLA29_012230</name>
</gene>
<dbReference type="PROSITE" id="PS51635">
    <property type="entry name" value="PNPLA"/>
    <property type="match status" value="1"/>
</dbReference>
<protein>
    <recommendedName>
        <fullName evidence="7">PNPLA domain-containing protein</fullName>
    </recommendedName>
</protein>
<keyword evidence="1" id="KW-0677">Repeat</keyword>
<keyword evidence="6" id="KW-1133">Transmembrane helix</keyword>
<dbReference type="Proteomes" id="UP000194236">
    <property type="component" value="Unassembled WGS sequence"/>
</dbReference>
<keyword evidence="3" id="KW-0040">ANK repeat</keyword>
<evidence type="ECO:0000313" key="9">
    <source>
        <dbReference type="Proteomes" id="UP000194236"/>
    </source>
</evidence>
<evidence type="ECO:0000256" key="6">
    <source>
        <dbReference type="SAM" id="Phobius"/>
    </source>
</evidence>
<sequence>ARRCSPATKNCTEGCAQDFTYNGVPPDNPFTRNLPLYDKVLLDDVIKNNLERKLHTNPVEDMDVEHSGDNDDKRQRKKIKLLSMDGGGIRGLILIQILCHLELVTNKRIVDLFDWVAGTSTGGILALLLASGYSANQCRNIYFLLKDKLFIRYRPYYE</sequence>
<reference evidence="8 9" key="1">
    <citation type="submission" date="2017-03" db="EMBL/GenBank/DDBJ databases">
        <title>Genome Survey of Euroglyphus maynei.</title>
        <authorList>
            <person name="Arlian L.G."/>
            <person name="Morgan M.S."/>
            <person name="Rider S.D."/>
        </authorList>
    </citation>
    <scope>NUCLEOTIDE SEQUENCE [LARGE SCALE GENOMIC DNA]</scope>
    <source>
        <strain evidence="8">Arlian Lab</strain>
        <tissue evidence="8">Whole body</tissue>
    </source>
</reference>
<feature type="transmembrane region" description="Helical" evidence="6">
    <location>
        <begin position="115"/>
        <end position="135"/>
    </location>
</feature>
<dbReference type="EMBL" id="MUJZ01052920">
    <property type="protein sequence ID" value="OTF73151.1"/>
    <property type="molecule type" value="Genomic_DNA"/>
</dbReference>
<dbReference type="PANTHER" id="PTHR24139:SF34">
    <property type="entry name" value="85_88 KDA CALCIUM-INDEPENDENT PHOSPHOLIPASE A2"/>
    <property type="match status" value="1"/>
</dbReference>
<dbReference type="GO" id="GO:2000304">
    <property type="term" value="P:positive regulation of ceramide biosynthetic process"/>
    <property type="evidence" value="ECO:0007669"/>
    <property type="project" value="TreeGrafter"/>
</dbReference>
<feature type="domain" description="PNPLA" evidence="7">
    <location>
        <begin position="82"/>
        <end position="158"/>
    </location>
</feature>
<evidence type="ECO:0000313" key="8">
    <source>
        <dbReference type="EMBL" id="OTF73151.1"/>
    </source>
</evidence>
<evidence type="ECO:0000256" key="4">
    <source>
        <dbReference type="ARBA" id="ARBA00023098"/>
    </source>
</evidence>
<dbReference type="SUPFAM" id="SSF52151">
    <property type="entry name" value="FabD/lysophospholipase-like"/>
    <property type="match status" value="1"/>
</dbReference>
<name>A0A1Y3AXD5_EURMA</name>
<comment type="caution">
    <text evidence="8">The sequence shown here is derived from an EMBL/GenBank/DDBJ whole genome shotgun (WGS) entry which is preliminary data.</text>
</comment>
<organism evidence="8 9">
    <name type="scientific">Euroglyphus maynei</name>
    <name type="common">Mayne's house dust mite</name>
    <dbReference type="NCBI Taxonomy" id="6958"/>
    <lineage>
        <taxon>Eukaryota</taxon>
        <taxon>Metazoa</taxon>
        <taxon>Ecdysozoa</taxon>
        <taxon>Arthropoda</taxon>
        <taxon>Chelicerata</taxon>
        <taxon>Arachnida</taxon>
        <taxon>Acari</taxon>
        <taxon>Acariformes</taxon>
        <taxon>Sarcoptiformes</taxon>
        <taxon>Astigmata</taxon>
        <taxon>Psoroptidia</taxon>
        <taxon>Analgoidea</taxon>
        <taxon>Pyroglyphidae</taxon>
        <taxon>Pyroglyphinae</taxon>
        <taxon>Euroglyphus</taxon>
    </lineage>
</organism>
<keyword evidence="2" id="KW-0378">Hydrolase</keyword>